<dbReference type="EMBL" id="JAFHDT010000006">
    <property type="protein sequence ID" value="KAI7808551.1"/>
    <property type="molecule type" value="Genomic_DNA"/>
</dbReference>
<keyword evidence="6" id="KW-0165">Cleavage on pair of basic residues</keyword>
<dbReference type="Gene3D" id="3.30.390.150">
    <property type="match status" value="1"/>
</dbReference>
<evidence type="ECO:0000256" key="13">
    <source>
        <dbReference type="ARBA" id="ARBA00023188"/>
    </source>
</evidence>
<evidence type="ECO:0000256" key="17">
    <source>
        <dbReference type="SAM" id="MobiDB-lite"/>
    </source>
</evidence>
<evidence type="ECO:0000256" key="1">
    <source>
        <dbReference type="ARBA" id="ARBA00004498"/>
    </source>
</evidence>
<reference evidence="20" key="1">
    <citation type="submission" date="2021-02" db="EMBL/GenBank/DDBJ databases">
        <title>Comparative genomics reveals that relaxation of natural selection precedes convergent phenotypic evolution of cavefish.</title>
        <authorList>
            <person name="Peng Z."/>
        </authorList>
    </citation>
    <scope>NUCLEOTIDE SEQUENCE</scope>
    <source>
        <tissue evidence="20">Muscle</tissue>
    </source>
</reference>
<evidence type="ECO:0000313" key="21">
    <source>
        <dbReference type="Proteomes" id="UP001059041"/>
    </source>
</evidence>
<dbReference type="PANTHER" id="PTHR14064">
    <property type="entry name" value="CHONDROMODULIN-RELATED"/>
    <property type="match status" value="1"/>
</dbReference>
<evidence type="ECO:0000313" key="20">
    <source>
        <dbReference type="EMBL" id="KAI7808551.1"/>
    </source>
</evidence>
<keyword evidence="4" id="KW-0964">Secreted</keyword>
<feature type="domain" description="BRICHOS" evidence="19">
    <location>
        <begin position="111"/>
        <end position="195"/>
    </location>
</feature>
<comment type="similarity">
    <text evidence="2">Belongs to the chondromodulin-1 family.</text>
</comment>
<evidence type="ECO:0000256" key="18">
    <source>
        <dbReference type="SAM" id="Phobius"/>
    </source>
</evidence>
<evidence type="ECO:0000256" key="7">
    <source>
        <dbReference type="ARBA" id="ARBA00022692"/>
    </source>
</evidence>
<keyword evidence="7 18" id="KW-0812">Transmembrane</keyword>
<comment type="subcellular location">
    <subcellularLocation>
        <location evidence="14">Endomembrane system</location>
        <topology evidence="14">Single-pass membrane protein</topology>
    </subcellularLocation>
    <subcellularLocation>
        <location evidence="1">Secreted</location>
        <location evidence="1">Extracellular space</location>
        <location evidence="1">Extracellular matrix</location>
    </subcellularLocation>
</comment>
<evidence type="ECO:0000256" key="16">
    <source>
        <dbReference type="ARBA" id="ARBA00042622"/>
    </source>
</evidence>
<accession>A0A9W7WUH4</accession>
<dbReference type="SMART" id="SM01039">
    <property type="entry name" value="BRICHOS"/>
    <property type="match status" value="1"/>
</dbReference>
<evidence type="ECO:0000256" key="9">
    <source>
        <dbReference type="ARBA" id="ARBA00022989"/>
    </source>
</evidence>
<evidence type="ECO:0000256" key="11">
    <source>
        <dbReference type="ARBA" id="ARBA00023157"/>
    </source>
</evidence>
<evidence type="ECO:0000256" key="5">
    <source>
        <dbReference type="ARBA" id="ARBA00022530"/>
    </source>
</evidence>
<dbReference type="GO" id="GO:0012505">
    <property type="term" value="C:endomembrane system"/>
    <property type="evidence" value="ECO:0007669"/>
    <property type="project" value="UniProtKB-SubCell"/>
</dbReference>
<organism evidence="20 21">
    <name type="scientific">Triplophysa rosa</name>
    <name type="common">Cave loach</name>
    <dbReference type="NCBI Taxonomy" id="992332"/>
    <lineage>
        <taxon>Eukaryota</taxon>
        <taxon>Metazoa</taxon>
        <taxon>Chordata</taxon>
        <taxon>Craniata</taxon>
        <taxon>Vertebrata</taxon>
        <taxon>Euteleostomi</taxon>
        <taxon>Actinopterygii</taxon>
        <taxon>Neopterygii</taxon>
        <taxon>Teleostei</taxon>
        <taxon>Ostariophysi</taxon>
        <taxon>Cypriniformes</taxon>
        <taxon>Nemacheilidae</taxon>
        <taxon>Triplophysa</taxon>
    </lineage>
</organism>
<feature type="transmembrane region" description="Helical" evidence="18">
    <location>
        <begin position="49"/>
        <end position="72"/>
    </location>
</feature>
<feature type="region of interest" description="Disordered" evidence="17">
    <location>
        <begin position="203"/>
        <end position="250"/>
    </location>
</feature>
<dbReference type="PANTHER" id="PTHR14064:SF6">
    <property type="entry name" value="LEUKOCYTE CELL-DERIVED CHEMOTAXIN 1"/>
    <property type="match status" value="1"/>
</dbReference>
<sequence>MPCFSQNVCKCVILSSTMEATSEKLPLEVQPAYDGVIMKPSGSSRLRRTLIAAFIAGALVLLVGGIGGFYLWQDTDKEAIAADYSRNINIKMIDDSFELNSESNPEGFTTAAGDGNILEAHDFKAGITAMRFPAGEKCYIRSQSRSKPSEETEIMTVKSDVDSVVWIVSEEPLKDSRFLSPEILRFCGNLPVYWQRPAMPRALRKRRSVRRQRRQNDGRLNQRQSRGRNTTSAENHQRGSEFNSENPYHRNQEAEETMTFDSMLDHRGICCAECRRSYTHCERVCEPLGGYEPWPYNYHGCRPVCRVIMPCRWWVARIMGLV</sequence>
<dbReference type="PROSITE" id="PS50869">
    <property type="entry name" value="BRICHOS"/>
    <property type="match status" value="1"/>
</dbReference>
<dbReference type="GO" id="GO:0016525">
    <property type="term" value="P:negative regulation of angiogenesis"/>
    <property type="evidence" value="ECO:0007669"/>
    <property type="project" value="TreeGrafter"/>
</dbReference>
<keyword evidence="8" id="KW-0221">Differentiation</keyword>
<dbReference type="AlphaFoldDB" id="A0A9W7WUH4"/>
<keyword evidence="21" id="KW-1185">Reference proteome</keyword>
<evidence type="ECO:0000256" key="3">
    <source>
        <dbReference type="ARBA" id="ARBA00022473"/>
    </source>
</evidence>
<dbReference type="Proteomes" id="UP001059041">
    <property type="component" value="Linkage Group LG6"/>
</dbReference>
<protein>
    <recommendedName>
        <fullName evidence="15">Leukocyte cell-derived chemotaxin 1</fullName>
    </recommendedName>
    <alternativeName>
        <fullName evidence="16">Chondromodulin</fullName>
    </alternativeName>
</protein>
<proteinExistence type="inferred from homology"/>
<dbReference type="GO" id="GO:0001937">
    <property type="term" value="P:negative regulation of endothelial cell proliferation"/>
    <property type="evidence" value="ECO:0007669"/>
    <property type="project" value="TreeGrafter"/>
</dbReference>
<gene>
    <name evidence="20" type="ORF">IRJ41_007859</name>
</gene>
<keyword evidence="12" id="KW-0325">Glycoprotein</keyword>
<keyword evidence="5" id="KW-0272">Extracellular matrix</keyword>
<evidence type="ECO:0000256" key="12">
    <source>
        <dbReference type="ARBA" id="ARBA00023180"/>
    </source>
</evidence>
<dbReference type="GO" id="GO:0030154">
    <property type="term" value="P:cell differentiation"/>
    <property type="evidence" value="ECO:0007669"/>
    <property type="project" value="UniProtKB-KW"/>
</dbReference>
<dbReference type="Pfam" id="PF04089">
    <property type="entry name" value="BRICHOS"/>
    <property type="match status" value="1"/>
</dbReference>
<dbReference type="InterPro" id="IPR007084">
    <property type="entry name" value="BRICHOS_dom"/>
</dbReference>
<dbReference type="InterPro" id="IPR043405">
    <property type="entry name" value="Chondromodulin/Tenomodulin"/>
</dbReference>
<keyword evidence="10 18" id="KW-0472">Membrane</keyword>
<evidence type="ECO:0000256" key="14">
    <source>
        <dbReference type="ARBA" id="ARBA00037847"/>
    </source>
</evidence>
<keyword evidence="13" id="KW-0891">Chondrogenesis</keyword>
<feature type="compositionally biased region" description="Polar residues" evidence="17">
    <location>
        <begin position="227"/>
        <end position="246"/>
    </location>
</feature>
<evidence type="ECO:0000256" key="10">
    <source>
        <dbReference type="ARBA" id="ARBA00023136"/>
    </source>
</evidence>
<comment type="caution">
    <text evidence="20">The sequence shown here is derived from an EMBL/GenBank/DDBJ whole genome shotgun (WGS) entry which is preliminary data.</text>
</comment>
<keyword evidence="3" id="KW-0217">Developmental protein</keyword>
<name>A0A9W7WUH4_TRIRA</name>
<feature type="compositionally biased region" description="Basic residues" evidence="17">
    <location>
        <begin position="203"/>
        <end position="213"/>
    </location>
</feature>
<evidence type="ECO:0000256" key="6">
    <source>
        <dbReference type="ARBA" id="ARBA00022685"/>
    </source>
</evidence>
<evidence type="ECO:0000256" key="2">
    <source>
        <dbReference type="ARBA" id="ARBA00009898"/>
    </source>
</evidence>
<dbReference type="GO" id="GO:0051216">
    <property type="term" value="P:cartilage development"/>
    <property type="evidence" value="ECO:0007669"/>
    <property type="project" value="UniProtKB-KW"/>
</dbReference>
<evidence type="ECO:0000256" key="15">
    <source>
        <dbReference type="ARBA" id="ARBA00039682"/>
    </source>
</evidence>
<evidence type="ECO:0000256" key="8">
    <source>
        <dbReference type="ARBA" id="ARBA00022782"/>
    </source>
</evidence>
<evidence type="ECO:0000259" key="19">
    <source>
        <dbReference type="PROSITE" id="PS50869"/>
    </source>
</evidence>
<evidence type="ECO:0000256" key="4">
    <source>
        <dbReference type="ARBA" id="ARBA00022525"/>
    </source>
</evidence>
<keyword evidence="9 18" id="KW-1133">Transmembrane helix</keyword>
<keyword evidence="11" id="KW-1015">Disulfide bond</keyword>